<dbReference type="Proteomes" id="UP001422759">
    <property type="component" value="Unassembled WGS sequence"/>
</dbReference>
<accession>A0ABP5KIA9</accession>
<keyword evidence="1" id="KW-0418">Kinase</keyword>
<evidence type="ECO:0000256" key="1">
    <source>
        <dbReference type="ARBA" id="ARBA00022527"/>
    </source>
</evidence>
<evidence type="ECO:0000313" key="4">
    <source>
        <dbReference type="Proteomes" id="UP001422759"/>
    </source>
</evidence>
<name>A0ABP5KIA9_9ACTN</name>
<dbReference type="GO" id="GO:0005524">
    <property type="term" value="F:ATP binding"/>
    <property type="evidence" value="ECO:0007669"/>
    <property type="project" value="UniProtKB-KW"/>
</dbReference>
<evidence type="ECO:0000313" key="3">
    <source>
        <dbReference type="EMBL" id="GAA2130833.1"/>
    </source>
</evidence>
<dbReference type="InterPro" id="IPR036890">
    <property type="entry name" value="HATPase_C_sf"/>
</dbReference>
<protein>
    <submittedName>
        <fullName evidence="3">ATP-binding protein</fullName>
    </submittedName>
</protein>
<dbReference type="Gene3D" id="3.30.565.10">
    <property type="entry name" value="Histidine kinase-like ATPase, C-terminal domain"/>
    <property type="match status" value="1"/>
</dbReference>
<keyword evidence="1" id="KW-0808">Transferase</keyword>
<dbReference type="Pfam" id="PF13581">
    <property type="entry name" value="HATPase_c_2"/>
    <property type="match status" value="1"/>
</dbReference>
<feature type="domain" description="Histidine kinase/HSP90-like ATPase" evidence="2">
    <location>
        <begin position="25"/>
        <end position="122"/>
    </location>
</feature>
<keyword evidence="1" id="KW-0723">Serine/threonine-protein kinase</keyword>
<dbReference type="EMBL" id="BAAANT010000001">
    <property type="protein sequence ID" value="GAA2130833.1"/>
    <property type="molecule type" value="Genomic_DNA"/>
</dbReference>
<dbReference type="PANTHER" id="PTHR35526:SF3">
    <property type="entry name" value="ANTI-SIGMA-F FACTOR RSBW"/>
    <property type="match status" value="1"/>
</dbReference>
<keyword evidence="3" id="KW-0547">Nucleotide-binding</keyword>
<reference evidence="4" key="1">
    <citation type="journal article" date="2019" name="Int. J. Syst. Evol. Microbiol.">
        <title>The Global Catalogue of Microorganisms (GCM) 10K type strain sequencing project: providing services to taxonomists for standard genome sequencing and annotation.</title>
        <authorList>
            <consortium name="The Broad Institute Genomics Platform"/>
            <consortium name="The Broad Institute Genome Sequencing Center for Infectious Disease"/>
            <person name="Wu L."/>
            <person name="Ma J."/>
        </authorList>
    </citation>
    <scope>NUCLEOTIDE SEQUENCE [LARGE SCALE GENOMIC DNA]</scope>
    <source>
        <strain evidence="4">JCM 14560</strain>
    </source>
</reference>
<gene>
    <name evidence="3" type="ORF">GCM10009760_03870</name>
</gene>
<dbReference type="RefSeq" id="WP_344459942.1">
    <property type="nucleotide sequence ID" value="NZ_BAAANT010000001.1"/>
</dbReference>
<dbReference type="InterPro" id="IPR003594">
    <property type="entry name" value="HATPase_dom"/>
</dbReference>
<sequence>MPETPDRPLARGDERACWLPRHRKSAGAARRLLRSFLGELEGGERVLDTGELLVSELVANSVLHAHGTRGRLIQVRFELHLGRLRIEVHDADSVRPALRPDTCAEDESGRGLLLVRELAERWGCCPRAGGVGKCTWALIGATGDGGETAG</sequence>
<keyword evidence="4" id="KW-1185">Reference proteome</keyword>
<dbReference type="InterPro" id="IPR050267">
    <property type="entry name" value="Anti-sigma-factor_SerPK"/>
</dbReference>
<dbReference type="PANTHER" id="PTHR35526">
    <property type="entry name" value="ANTI-SIGMA-F FACTOR RSBW-RELATED"/>
    <property type="match status" value="1"/>
</dbReference>
<keyword evidence="3" id="KW-0067">ATP-binding</keyword>
<dbReference type="SUPFAM" id="SSF55874">
    <property type="entry name" value="ATPase domain of HSP90 chaperone/DNA topoisomerase II/histidine kinase"/>
    <property type="match status" value="1"/>
</dbReference>
<organism evidence="3 4">
    <name type="scientific">Kitasatospora kazusensis</name>
    <dbReference type="NCBI Taxonomy" id="407974"/>
    <lineage>
        <taxon>Bacteria</taxon>
        <taxon>Bacillati</taxon>
        <taxon>Actinomycetota</taxon>
        <taxon>Actinomycetes</taxon>
        <taxon>Kitasatosporales</taxon>
        <taxon>Streptomycetaceae</taxon>
        <taxon>Kitasatospora</taxon>
    </lineage>
</organism>
<evidence type="ECO:0000259" key="2">
    <source>
        <dbReference type="Pfam" id="PF13581"/>
    </source>
</evidence>
<comment type="caution">
    <text evidence="3">The sequence shown here is derived from an EMBL/GenBank/DDBJ whole genome shotgun (WGS) entry which is preliminary data.</text>
</comment>
<dbReference type="CDD" id="cd16936">
    <property type="entry name" value="HATPase_RsbW-like"/>
    <property type="match status" value="1"/>
</dbReference>
<proteinExistence type="predicted"/>